<dbReference type="SUPFAM" id="SSF50494">
    <property type="entry name" value="Trypsin-like serine proteases"/>
    <property type="match status" value="1"/>
</dbReference>
<dbReference type="Gene3D" id="2.40.10.10">
    <property type="entry name" value="Trypsin-like serine proteases"/>
    <property type="match status" value="1"/>
</dbReference>
<dbReference type="Pfam" id="PF00089">
    <property type="entry name" value="Trypsin"/>
    <property type="match status" value="1"/>
</dbReference>
<dbReference type="InterPro" id="IPR043504">
    <property type="entry name" value="Peptidase_S1_PA_chymotrypsin"/>
</dbReference>
<dbReference type="InterPro" id="IPR028994">
    <property type="entry name" value="Integrin_alpha_N"/>
</dbReference>
<accession>A0A316FQ13</accession>
<gene>
    <name evidence="4" type="ORF">BC793_11829</name>
</gene>
<dbReference type="PANTHER" id="PTHR24260:SF136">
    <property type="entry name" value="GH08193P-RELATED"/>
    <property type="match status" value="1"/>
</dbReference>
<evidence type="ECO:0000256" key="2">
    <source>
        <dbReference type="SAM" id="SignalP"/>
    </source>
</evidence>
<dbReference type="SUPFAM" id="SSF69318">
    <property type="entry name" value="Integrin alpha N-terminal domain"/>
    <property type="match status" value="1"/>
</dbReference>
<keyword evidence="5" id="KW-1185">Reference proteome</keyword>
<dbReference type="EMBL" id="QGGR01000018">
    <property type="protein sequence ID" value="PWK40800.1"/>
    <property type="molecule type" value="Genomic_DNA"/>
</dbReference>
<reference evidence="4 5" key="1">
    <citation type="submission" date="2018-05" db="EMBL/GenBank/DDBJ databases">
        <title>Genomic Encyclopedia of Archaeal and Bacterial Type Strains, Phase II (KMG-II): from individual species to whole genera.</title>
        <authorList>
            <person name="Goeker M."/>
        </authorList>
    </citation>
    <scope>NUCLEOTIDE SEQUENCE [LARGE SCALE GENOMIC DNA]</scope>
    <source>
        <strain evidence="4 5">DSM 45184</strain>
    </source>
</reference>
<dbReference type="RefSeq" id="WP_158319423.1">
    <property type="nucleotide sequence ID" value="NZ_BONA01000059.1"/>
</dbReference>
<dbReference type="GO" id="GO:0004252">
    <property type="term" value="F:serine-type endopeptidase activity"/>
    <property type="evidence" value="ECO:0007669"/>
    <property type="project" value="InterPro"/>
</dbReference>
<protein>
    <submittedName>
        <fullName evidence="4">VCBS repeat protein</fullName>
    </submittedName>
</protein>
<keyword evidence="1 2" id="KW-0732">Signal</keyword>
<comment type="caution">
    <text evidence="4">The sequence shown here is derived from an EMBL/GenBank/DDBJ whole genome shotgun (WGS) entry which is preliminary data.</text>
</comment>
<dbReference type="PRINTS" id="PR00722">
    <property type="entry name" value="CHYMOTRYPSIN"/>
</dbReference>
<sequence length="515" mass="53546">MLRYRFLSAAAAGAAIAAGPWIGVPAQAAGATADSDYSFVAKIEVGQPGSADGRGCSGALIRPDWVITSAACFAQNGVPITDGAPALRTTVTVGRPDLSTSTGHVLTAVRVVSRSDRDVALVQLDRAATGVTPVELGTGPAAGEVLHIAGYGRTGTEWVPRRQHAGDFTVESAPGTTSVQLANTPNATVCQGDAGGPALRDSAGGQVLVAVASSGGQAGCYQAAAGASAGAVGTRVDDLAAWIRARIEVLPPIRGDVETGSGRWADFDGDGKADYLVIEDSGVVNVYLNRGGSRGSWELRSKVALGLTSDRSKVRFADFDGDGKTDYLHIEDSGAINAYLNRGGDGAGAWEVRGKVALGVTSDRNKVRFADFDGDGKDDYLIVEDNGTINAYLNRGGDGGGGWQLRSKVALGVTTDRNKVRFADFDGDRQDDYLIVEDNGTINAYLNRGGDGGGGWQLRSKFALGLTSDRTKVRFADFDGDRKDDYALINSTDGYPVVYLNRGGDGGGGWEVLPT</sequence>
<dbReference type="InterPro" id="IPR009003">
    <property type="entry name" value="Peptidase_S1_PA"/>
</dbReference>
<proteinExistence type="predicted"/>
<dbReference type="InterPro" id="IPR051333">
    <property type="entry name" value="CLIP_Serine_Protease"/>
</dbReference>
<feature type="signal peptide" evidence="2">
    <location>
        <begin position="1"/>
        <end position="17"/>
    </location>
</feature>
<dbReference type="PANTHER" id="PTHR24260">
    <property type="match status" value="1"/>
</dbReference>
<dbReference type="Proteomes" id="UP000245697">
    <property type="component" value="Unassembled WGS sequence"/>
</dbReference>
<name>A0A316FQ13_9ACTN</name>
<dbReference type="AlphaFoldDB" id="A0A316FQ13"/>
<dbReference type="PROSITE" id="PS50240">
    <property type="entry name" value="TRYPSIN_DOM"/>
    <property type="match status" value="1"/>
</dbReference>
<dbReference type="InterPro" id="IPR001254">
    <property type="entry name" value="Trypsin_dom"/>
</dbReference>
<evidence type="ECO:0000256" key="1">
    <source>
        <dbReference type="ARBA" id="ARBA00022729"/>
    </source>
</evidence>
<evidence type="ECO:0000313" key="4">
    <source>
        <dbReference type="EMBL" id="PWK40800.1"/>
    </source>
</evidence>
<dbReference type="SMART" id="SM00020">
    <property type="entry name" value="Tryp_SPc"/>
    <property type="match status" value="1"/>
</dbReference>
<dbReference type="Pfam" id="PF13517">
    <property type="entry name" value="FG-GAP_3"/>
    <property type="match status" value="2"/>
</dbReference>
<organism evidence="4 5">
    <name type="scientific">Actinoplanes xinjiangensis</name>
    <dbReference type="NCBI Taxonomy" id="512350"/>
    <lineage>
        <taxon>Bacteria</taxon>
        <taxon>Bacillati</taxon>
        <taxon>Actinomycetota</taxon>
        <taxon>Actinomycetes</taxon>
        <taxon>Micromonosporales</taxon>
        <taxon>Micromonosporaceae</taxon>
        <taxon>Actinoplanes</taxon>
    </lineage>
</organism>
<feature type="domain" description="Peptidase S1" evidence="3">
    <location>
        <begin position="16"/>
        <end position="248"/>
    </location>
</feature>
<feature type="chain" id="PRO_5039464812" evidence="2">
    <location>
        <begin position="18"/>
        <end position="515"/>
    </location>
</feature>
<dbReference type="OrthoDB" id="581998at2"/>
<dbReference type="InterPro" id="IPR001314">
    <property type="entry name" value="Peptidase_S1A"/>
</dbReference>
<dbReference type="InterPro" id="IPR013517">
    <property type="entry name" value="FG-GAP"/>
</dbReference>
<dbReference type="GO" id="GO:0006508">
    <property type="term" value="P:proteolysis"/>
    <property type="evidence" value="ECO:0007669"/>
    <property type="project" value="InterPro"/>
</dbReference>
<evidence type="ECO:0000313" key="5">
    <source>
        <dbReference type="Proteomes" id="UP000245697"/>
    </source>
</evidence>
<evidence type="ECO:0000259" key="3">
    <source>
        <dbReference type="PROSITE" id="PS50240"/>
    </source>
</evidence>